<dbReference type="OrthoDB" id="66620at2759"/>
<sequence length="222" mass="25810">MENPLMYYLCLSTVDRRSRERFIESSAQIAALVDKFKIDGQDYRKYNTPYSKTNALSIPLTAYGKASAWNVISTLICRQFCANLIMKRLFPKLGLIPLFCILMYTFILPSLDETQNSFQTRNFSLSVSQHRNRFYEDSSRLSIYRGPSLIVTNIIANMPLTMLNIFIAGSITYWTTPFRIDGYWMERWIIFCSVLWGVYTFVEQFTIAIMCFVKSPFKASLT</sequence>
<keyword evidence="1" id="KW-0812">Transmembrane</keyword>
<reference evidence="2 3" key="1">
    <citation type="submission" date="2017-03" db="EMBL/GenBank/DDBJ databases">
        <title>Genome Survey of Euroglyphus maynei.</title>
        <authorList>
            <person name="Arlian L.G."/>
            <person name="Morgan M.S."/>
            <person name="Rider S.D."/>
        </authorList>
    </citation>
    <scope>NUCLEOTIDE SEQUENCE [LARGE SCALE GENOMIC DNA]</scope>
    <source>
        <strain evidence="2">Arlian Lab</strain>
        <tissue evidence="2">Whole body</tissue>
    </source>
</reference>
<comment type="caution">
    <text evidence="2">The sequence shown here is derived from an EMBL/GenBank/DDBJ whole genome shotgun (WGS) entry which is preliminary data.</text>
</comment>
<keyword evidence="3" id="KW-1185">Reference proteome</keyword>
<feature type="transmembrane region" description="Helical" evidence="1">
    <location>
        <begin position="188"/>
        <end position="213"/>
    </location>
</feature>
<evidence type="ECO:0000313" key="3">
    <source>
        <dbReference type="Proteomes" id="UP000194236"/>
    </source>
</evidence>
<proteinExistence type="predicted"/>
<evidence type="ECO:0000256" key="1">
    <source>
        <dbReference type="SAM" id="Phobius"/>
    </source>
</evidence>
<dbReference type="Proteomes" id="UP000194236">
    <property type="component" value="Unassembled WGS sequence"/>
</dbReference>
<name>A0A1Y3ATD5_EURMA</name>
<gene>
    <name evidence="2" type="ORF">BLA29_008587</name>
</gene>
<accession>A0A1Y3ATD5</accession>
<keyword evidence="1" id="KW-1133">Transmembrane helix</keyword>
<protein>
    <submittedName>
        <fullName evidence="2">ABC transporter sub-family G-like protein</fullName>
    </submittedName>
</protein>
<feature type="transmembrane region" description="Helical" evidence="1">
    <location>
        <begin position="149"/>
        <end position="176"/>
    </location>
</feature>
<keyword evidence="1" id="KW-0472">Membrane</keyword>
<dbReference type="AlphaFoldDB" id="A0A1Y3ATD5"/>
<organism evidence="2 3">
    <name type="scientific">Euroglyphus maynei</name>
    <name type="common">Mayne's house dust mite</name>
    <dbReference type="NCBI Taxonomy" id="6958"/>
    <lineage>
        <taxon>Eukaryota</taxon>
        <taxon>Metazoa</taxon>
        <taxon>Ecdysozoa</taxon>
        <taxon>Arthropoda</taxon>
        <taxon>Chelicerata</taxon>
        <taxon>Arachnida</taxon>
        <taxon>Acari</taxon>
        <taxon>Acariformes</taxon>
        <taxon>Sarcoptiformes</taxon>
        <taxon>Astigmata</taxon>
        <taxon>Psoroptidia</taxon>
        <taxon>Analgoidea</taxon>
        <taxon>Pyroglyphidae</taxon>
        <taxon>Pyroglyphinae</taxon>
        <taxon>Euroglyphus</taxon>
    </lineage>
</organism>
<feature type="non-terminal residue" evidence="2">
    <location>
        <position position="222"/>
    </location>
</feature>
<dbReference type="EMBL" id="MUJZ01064325">
    <property type="protein sequence ID" value="OTF70716.1"/>
    <property type="molecule type" value="Genomic_DNA"/>
</dbReference>
<feature type="transmembrane region" description="Helical" evidence="1">
    <location>
        <begin position="93"/>
        <end position="111"/>
    </location>
</feature>
<evidence type="ECO:0000313" key="2">
    <source>
        <dbReference type="EMBL" id="OTF70716.1"/>
    </source>
</evidence>